<dbReference type="InterPro" id="IPR050768">
    <property type="entry name" value="UPF0353/GerABKA_families"/>
</dbReference>
<dbReference type="PANTHER" id="PTHR22550">
    <property type="entry name" value="SPORE GERMINATION PROTEIN"/>
    <property type="match status" value="1"/>
</dbReference>
<dbReference type="Pfam" id="PF13519">
    <property type="entry name" value="VWA_2"/>
    <property type="match status" value="1"/>
</dbReference>
<sequence>MKNLIEVIMLTFNEPLYLFLLLGLPLIIYFSHFFNRRGGKVRFPISIYGNFGSIKLRDYVLNLLYFITYTFFYLAIIVMILTLAGPSISRKKMTYLSSGADIVIVLDISPSMGAIEFSSKNRLEFAKELIEYFVYQRENDNVGLVAFAKEASLIVPLTIDRDFFSKKLDDIYIMDLGNGSALGLGISIALSHLKHSEAPKKSVIVLTDGVVNSDEVYKDQVINLAQGLNVKIYSVGIGSDEELNVGFKLRSGKFYQGVLKEVYDPSMLFEISNKTGGLFYSVGDDFSFKLAIQDFSKKENVERKVKISVDNNDVYNEFFIGNIFFINSLFCFFKDYFKRGVMSIGNYYAFYLFIVLFIVLFVYVYDFRKALPFFKALSLMHVNSAYVKNYYIKKILMIFFFVLSFGFLILSILDVSWGQKATEDERVNLRISFVVDISRSMLTFDEGKSINRLESAKNLISLILNSFENVEYSLTIFKGKSLLVLPFSKDKSSLYKMLNYIEPNLISSPGSFLGDGVLSAIQGIKDSSYYNFLVVLTDGDEWGENNYYTFSKLIDVRNIVSFVIGIGSNRPLPLVDNHVNVKDKNDSVMTFMLNEDNLYLLTSSIKGSYYNLYLKGTNYVINEIRNDIIKKSSSNILLIGILRYKLFLAVSFLFMMLYIFVKVIKWDDTF</sequence>
<feature type="transmembrane region" description="Helical" evidence="5">
    <location>
        <begin position="345"/>
        <end position="365"/>
    </location>
</feature>
<dbReference type="InterPro" id="IPR002035">
    <property type="entry name" value="VWF_A"/>
</dbReference>
<evidence type="ECO:0000256" key="5">
    <source>
        <dbReference type="SAM" id="Phobius"/>
    </source>
</evidence>
<feature type="transmembrane region" description="Helical" evidence="5">
    <location>
        <begin position="395"/>
        <end position="413"/>
    </location>
</feature>
<feature type="transmembrane region" description="Helical" evidence="5">
    <location>
        <begin position="636"/>
        <end position="661"/>
    </location>
</feature>
<dbReference type="PANTHER" id="PTHR22550:SF5">
    <property type="entry name" value="LEUCINE ZIPPER PROTEIN 4"/>
    <property type="match status" value="1"/>
</dbReference>
<dbReference type="Gene3D" id="3.40.50.410">
    <property type="entry name" value="von Willebrand factor, type A domain"/>
    <property type="match status" value="2"/>
</dbReference>
<proteinExistence type="predicted"/>
<name>W6TH05_9SPIR</name>
<evidence type="ECO:0000256" key="3">
    <source>
        <dbReference type="ARBA" id="ARBA00022989"/>
    </source>
</evidence>
<keyword evidence="3 5" id="KW-1133">Transmembrane helix</keyword>
<dbReference type="CDD" id="cd01467">
    <property type="entry name" value="vWA_BatA_type"/>
    <property type="match status" value="1"/>
</dbReference>
<dbReference type="SUPFAM" id="SSF53300">
    <property type="entry name" value="vWA-like"/>
    <property type="match status" value="2"/>
</dbReference>
<feature type="domain" description="VWFA" evidence="6">
    <location>
        <begin position="430"/>
        <end position="628"/>
    </location>
</feature>
<reference evidence="7 8" key="1">
    <citation type="submission" date="2013-12" db="EMBL/GenBank/DDBJ databases">
        <title>Comparative genomics of relapsing fever spirochetes.</title>
        <authorList>
            <person name="Schwan T.G."/>
            <person name="Raffel S.J."/>
            <person name="Porcella S.F."/>
        </authorList>
    </citation>
    <scope>NUCLEOTIDE SEQUENCE [LARGE SCALE GENOMIC DNA]</scope>
    <source>
        <strain evidence="7 8">CR2A</strain>
    </source>
</reference>
<evidence type="ECO:0000256" key="4">
    <source>
        <dbReference type="ARBA" id="ARBA00023136"/>
    </source>
</evidence>
<comment type="caution">
    <text evidence="7">The sequence shown here is derived from an EMBL/GenBank/DDBJ whole genome shotgun (WGS) entry which is preliminary data.</text>
</comment>
<dbReference type="SMART" id="SM00327">
    <property type="entry name" value="VWA"/>
    <property type="match status" value="2"/>
</dbReference>
<accession>W6TH05</accession>
<feature type="domain" description="VWFA" evidence="6">
    <location>
        <begin position="101"/>
        <end position="305"/>
    </location>
</feature>
<organism evidence="7 8">
    <name type="scientific">Borrelia duttonii CR2A</name>
    <dbReference type="NCBI Taxonomy" id="1432657"/>
    <lineage>
        <taxon>Bacteria</taxon>
        <taxon>Pseudomonadati</taxon>
        <taxon>Spirochaetota</taxon>
        <taxon>Spirochaetia</taxon>
        <taxon>Spirochaetales</taxon>
        <taxon>Borreliaceae</taxon>
        <taxon>Borrelia</taxon>
    </lineage>
</organism>
<dbReference type="InterPro" id="IPR036465">
    <property type="entry name" value="vWFA_dom_sf"/>
</dbReference>
<evidence type="ECO:0000259" key="6">
    <source>
        <dbReference type="PROSITE" id="PS50234"/>
    </source>
</evidence>
<dbReference type="Pfam" id="PF00092">
    <property type="entry name" value="VWA"/>
    <property type="match status" value="1"/>
</dbReference>
<feature type="transmembrane region" description="Helical" evidence="5">
    <location>
        <begin position="63"/>
        <end position="84"/>
    </location>
</feature>
<evidence type="ECO:0000256" key="2">
    <source>
        <dbReference type="ARBA" id="ARBA00022692"/>
    </source>
</evidence>
<dbReference type="InterPro" id="IPR033881">
    <property type="entry name" value="vWA_BatA_type"/>
</dbReference>
<dbReference type="AlphaFoldDB" id="W6TH05"/>
<feature type="transmembrane region" description="Helical" evidence="5">
    <location>
        <begin position="16"/>
        <end position="34"/>
    </location>
</feature>
<dbReference type="EMBL" id="AZIT01000001">
    <property type="protein sequence ID" value="ETZ18222.1"/>
    <property type="molecule type" value="Genomic_DNA"/>
</dbReference>
<evidence type="ECO:0000256" key="1">
    <source>
        <dbReference type="ARBA" id="ARBA00022475"/>
    </source>
</evidence>
<evidence type="ECO:0000313" key="8">
    <source>
        <dbReference type="Proteomes" id="UP000019148"/>
    </source>
</evidence>
<evidence type="ECO:0000313" key="7">
    <source>
        <dbReference type="EMBL" id="ETZ18222.1"/>
    </source>
</evidence>
<dbReference type="PATRIC" id="fig|1432657.3.peg.192"/>
<feature type="transmembrane region" description="Helical" evidence="5">
    <location>
        <begin position="314"/>
        <end position="333"/>
    </location>
</feature>
<gene>
    <name evidence="7" type="ORF">BDCR2A_00195</name>
</gene>
<dbReference type="Proteomes" id="UP000019148">
    <property type="component" value="Unassembled WGS sequence"/>
</dbReference>
<protein>
    <submittedName>
        <fullName evidence="7">von Willebrand factor type A domain protein</fullName>
    </submittedName>
</protein>
<keyword evidence="4 5" id="KW-0472">Membrane</keyword>
<keyword evidence="1" id="KW-1003">Cell membrane</keyword>
<dbReference type="PROSITE" id="PS50234">
    <property type="entry name" value="VWFA"/>
    <property type="match status" value="2"/>
</dbReference>
<keyword evidence="2 5" id="KW-0812">Transmembrane</keyword>